<dbReference type="EMBL" id="CP019343">
    <property type="protein sequence ID" value="ARN74907.1"/>
    <property type="molecule type" value="Genomic_DNA"/>
</dbReference>
<feature type="binding site" evidence="17">
    <location>
        <begin position="96"/>
        <end position="98"/>
    </location>
    <ligand>
        <name>ATP</name>
        <dbReference type="ChEBI" id="CHEBI:30616"/>
    </ligand>
</feature>
<evidence type="ECO:0000256" key="15">
    <source>
        <dbReference type="PIRSR" id="PIRSR600829-1"/>
    </source>
</evidence>
<feature type="transmembrane region" description="Helical" evidence="19">
    <location>
        <begin position="44"/>
        <end position="61"/>
    </location>
</feature>
<gene>
    <name evidence="20" type="ORF">BST96_12740</name>
</gene>
<name>A0A1X9NJ39_9GAMM</name>
<comment type="similarity">
    <text evidence="2">Belongs to the bacterial diacylglycerol kinase family.</text>
</comment>
<keyword evidence="10 19" id="KW-1133">Transmembrane helix</keyword>
<keyword evidence="9 17" id="KW-0067">ATP-binding</keyword>
<dbReference type="Pfam" id="PF01219">
    <property type="entry name" value="DAGK_prokar"/>
    <property type="match status" value="1"/>
</dbReference>
<accession>A0A1X9NJ39</accession>
<keyword evidence="18" id="KW-0479">Metal-binding</keyword>
<feature type="binding site" evidence="18">
    <location>
        <position position="87"/>
    </location>
    <ligand>
        <name>a divalent metal cation</name>
        <dbReference type="ChEBI" id="CHEBI:60240"/>
    </ligand>
</feature>
<evidence type="ECO:0000313" key="20">
    <source>
        <dbReference type="EMBL" id="ARN74907.1"/>
    </source>
</evidence>
<evidence type="ECO:0000256" key="19">
    <source>
        <dbReference type="SAM" id="Phobius"/>
    </source>
</evidence>
<comment type="cofactor">
    <cofactor evidence="18">
        <name>Mg(2+)</name>
        <dbReference type="ChEBI" id="CHEBI:18420"/>
    </cofactor>
    <text evidence="18">Mn(2+), Zn(2+), Cd(2+) and Co(2+) support activity to lesser extents.</text>
</comment>
<evidence type="ECO:0000256" key="1">
    <source>
        <dbReference type="ARBA" id="ARBA00004651"/>
    </source>
</evidence>
<evidence type="ECO:0000256" key="4">
    <source>
        <dbReference type="ARBA" id="ARBA00022516"/>
    </source>
</evidence>
<feature type="binding site" evidence="17">
    <location>
        <position position="87"/>
    </location>
    <ligand>
        <name>ATP</name>
        <dbReference type="ChEBI" id="CHEBI:30616"/>
    </ligand>
</feature>
<keyword evidence="3" id="KW-1003">Cell membrane</keyword>
<keyword evidence="11" id="KW-0443">Lipid metabolism</keyword>
<evidence type="ECO:0000256" key="10">
    <source>
        <dbReference type="ARBA" id="ARBA00022989"/>
    </source>
</evidence>
<dbReference type="KEGG" id="osg:BST96_12740"/>
<evidence type="ECO:0000256" key="17">
    <source>
        <dbReference type="PIRSR" id="PIRSR600829-3"/>
    </source>
</evidence>
<feature type="transmembrane region" description="Helical" evidence="19">
    <location>
        <begin position="67"/>
        <end position="86"/>
    </location>
</feature>
<keyword evidence="13" id="KW-0594">Phospholipid biosynthesis</keyword>
<evidence type="ECO:0000256" key="5">
    <source>
        <dbReference type="ARBA" id="ARBA00022679"/>
    </source>
</evidence>
<dbReference type="Gene3D" id="1.10.287.3610">
    <property type="match status" value="1"/>
</dbReference>
<dbReference type="STRING" id="716816.BST96_12740"/>
<keyword evidence="5" id="KW-0808">Transferase</keyword>
<dbReference type="GO" id="GO:0005886">
    <property type="term" value="C:plasma membrane"/>
    <property type="evidence" value="ECO:0007669"/>
    <property type="project" value="UniProtKB-SubCell"/>
</dbReference>
<evidence type="ECO:0000256" key="16">
    <source>
        <dbReference type="PIRSR" id="PIRSR600829-2"/>
    </source>
</evidence>
<keyword evidence="12 19" id="KW-0472">Membrane</keyword>
<keyword evidence="4" id="KW-0444">Lipid biosynthesis</keyword>
<keyword evidence="8" id="KW-0418">Kinase</keyword>
<dbReference type="CDD" id="cd14265">
    <property type="entry name" value="UDPK_IM_like"/>
    <property type="match status" value="1"/>
</dbReference>
<reference evidence="20 21" key="1">
    <citation type="submission" date="2016-11" db="EMBL/GenBank/DDBJ databases">
        <title>Trade-off between light-utilization and light-protection in marine flavobacteria.</title>
        <authorList>
            <person name="Kumagai Y."/>
        </authorList>
    </citation>
    <scope>NUCLEOTIDE SEQUENCE [LARGE SCALE GENOMIC DNA]</scope>
    <source>
        <strain evidence="20 21">NBRC 107125</strain>
    </source>
</reference>
<dbReference type="PANTHER" id="PTHR34299:SF1">
    <property type="entry name" value="DIACYLGLYCEROL KINASE"/>
    <property type="match status" value="1"/>
</dbReference>
<proteinExistence type="inferred from homology"/>
<feature type="transmembrane region" description="Helical" evidence="19">
    <location>
        <begin position="107"/>
        <end position="132"/>
    </location>
</feature>
<comment type="subcellular location">
    <subcellularLocation>
        <location evidence="1">Cell membrane</location>
        <topology evidence="1">Multi-pass membrane protein</topology>
    </subcellularLocation>
</comment>
<dbReference type="OrthoDB" id="9796011at2"/>
<dbReference type="GO" id="GO:0005524">
    <property type="term" value="F:ATP binding"/>
    <property type="evidence" value="ECO:0007669"/>
    <property type="project" value="UniProtKB-KW"/>
</dbReference>
<evidence type="ECO:0000256" key="7">
    <source>
        <dbReference type="ARBA" id="ARBA00022741"/>
    </source>
</evidence>
<keyword evidence="6 19" id="KW-0812">Transmembrane</keyword>
<dbReference type="Proteomes" id="UP000193450">
    <property type="component" value="Chromosome"/>
</dbReference>
<keyword evidence="18" id="KW-0460">Magnesium</keyword>
<evidence type="ECO:0000256" key="13">
    <source>
        <dbReference type="ARBA" id="ARBA00023209"/>
    </source>
</evidence>
<organism evidence="20 21">
    <name type="scientific">Oceanicoccus sagamiensis</name>
    <dbReference type="NCBI Taxonomy" id="716816"/>
    <lineage>
        <taxon>Bacteria</taxon>
        <taxon>Pseudomonadati</taxon>
        <taxon>Pseudomonadota</taxon>
        <taxon>Gammaproteobacteria</taxon>
        <taxon>Cellvibrionales</taxon>
        <taxon>Spongiibacteraceae</taxon>
        <taxon>Oceanicoccus</taxon>
    </lineage>
</organism>
<evidence type="ECO:0000313" key="21">
    <source>
        <dbReference type="Proteomes" id="UP000193450"/>
    </source>
</evidence>
<evidence type="ECO:0000256" key="3">
    <source>
        <dbReference type="ARBA" id="ARBA00022475"/>
    </source>
</evidence>
<dbReference type="GO" id="GO:0046872">
    <property type="term" value="F:metal ion binding"/>
    <property type="evidence" value="ECO:0007669"/>
    <property type="project" value="UniProtKB-KW"/>
</dbReference>
<evidence type="ECO:0008006" key="22">
    <source>
        <dbReference type="Google" id="ProtNLM"/>
    </source>
</evidence>
<evidence type="ECO:0000256" key="12">
    <source>
        <dbReference type="ARBA" id="ARBA00023136"/>
    </source>
</evidence>
<evidence type="ECO:0000256" key="9">
    <source>
        <dbReference type="ARBA" id="ARBA00022840"/>
    </source>
</evidence>
<keyword evidence="7 17" id="KW-0547">Nucleotide-binding</keyword>
<dbReference type="InterPro" id="IPR000829">
    <property type="entry name" value="DAGK"/>
</dbReference>
<dbReference type="InterPro" id="IPR036945">
    <property type="entry name" value="DAGK_sf"/>
</dbReference>
<protein>
    <recommendedName>
        <fullName evidence="22">Diacylglycerol kinase</fullName>
    </recommendedName>
</protein>
<dbReference type="InterPro" id="IPR033717">
    <property type="entry name" value="UDPK"/>
</dbReference>
<evidence type="ECO:0000256" key="14">
    <source>
        <dbReference type="ARBA" id="ARBA00023264"/>
    </source>
</evidence>
<keyword evidence="14" id="KW-1208">Phospholipid metabolism</keyword>
<feature type="binding site" evidence="17">
    <location>
        <begin position="105"/>
        <end position="106"/>
    </location>
    <ligand>
        <name>ATP</name>
        <dbReference type="ChEBI" id="CHEBI:30616"/>
    </ligand>
</feature>
<dbReference type="GO" id="GO:0008654">
    <property type="term" value="P:phospholipid biosynthetic process"/>
    <property type="evidence" value="ECO:0007669"/>
    <property type="project" value="UniProtKB-KW"/>
</dbReference>
<evidence type="ECO:0000256" key="6">
    <source>
        <dbReference type="ARBA" id="ARBA00022692"/>
    </source>
</evidence>
<dbReference type="GO" id="GO:0016301">
    <property type="term" value="F:kinase activity"/>
    <property type="evidence" value="ECO:0007669"/>
    <property type="project" value="UniProtKB-KW"/>
</dbReference>
<feature type="active site" description="Proton acceptor" evidence="15">
    <location>
        <position position="80"/>
    </location>
</feature>
<evidence type="ECO:0000256" key="11">
    <source>
        <dbReference type="ARBA" id="ARBA00023098"/>
    </source>
</evidence>
<evidence type="ECO:0000256" key="18">
    <source>
        <dbReference type="PIRSR" id="PIRSR600829-4"/>
    </source>
</evidence>
<evidence type="ECO:0000256" key="8">
    <source>
        <dbReference type="ARBA" id="ARBA00022777"/>
    </source>
</evidence>
<feature type="binding site" evidence="17">
    <location>
        <position position="27"/>
    </location>
    <ligand>
        <name>ATP</name>
        <dbReference type="ChEBI" id="CHEBI:30616"/>
    </ligand>
</feature>
<keyword evidence="21" id="KW-1185">Reference proteome</keyword>
<evidence type="ECO:0000256" key="2">
    <source>
        <dbReference type="ARBA" id="ARBA00005967"/>
    </source>
</evidence>
<feature type="binding site" evidence="16">
    <location>
        <position position="80"/>
    </location>
    <ligand>
        <name>substrate</name>
    </ligand>
</feature>
<dbReference type="AlphaFoldDB" id="A0A1X9NJ39"/>
<dbReference type="PANTHER" id="PTHR34299">
    <property type="entry name" value="DIACYLGLYCEROL KINASE"/>
    <property type="match status" value="1"/>
</dbReference>
<sequence>MAYRRAVLPKSKPEPFTLKSRFQSMGYALAGVADLLRHQHNARLHAVAALLVLMLAFLCSVQRWEWAVLLLAIGGVWLAEAINTAIEYLADACHPEQHPLIKRAKDVAAAAVLLFSLTALLVGLLVFVPYLALL</sequence>